<evidence type="ECO:0000313" key="4">
    <source>
        <dbReference type="EMBL" id="GDY33347.1"/>
    </source>
</evidence>
<keyword evidence="1" id="KW-0680">Restriction system</keyword>
<dbReference type="Pfam" id="PF11867">
    <property type="entry name" value="T1RH-like_C"/>
    <property type="match status" value="1"/>
</dbReference>
<keyword evidence="5" id="KW-1185">Reference proteome</keyword>
<gene>
    <name evidence="4" type="ORF">GTS_49800</name>
</gene>
<dbReference type="CDD" id="cd18800">
    <property type="entry name" value="SF2_C_EcoR124I-like"/>
    <property type="match status" value="1"/>
</dbReference>
<dbReference type="InterPro" id="IPR051268">
    <property type="entry name" value="Type-I_R_enzyme_R_subunit"/>
</dbReference>
<dbReference type="Proteomes" id="UP000298860">
    <property type="component" value="Unassembled WGS sequence"/>
</dbReference>
<evidence type="ECO:0000313" key="5">
    <source>
        <dbReference type="Proteomes" id="UP000298860"/>
    </source>
</evidence>
<dbReference type="EMBL" id="BJFL01000040">
    <property type="protein sequence ID" value="GDY33347.1"/>
    <property type="molecule type" value="Genomic_DNA"/>
</dbReference>
<dbReference type="PANTHER" id="PTHR30195:SF15">
    <property type="entry name" value="TYPE I RESTRICTION ENZYME HINDI ENDONUCLEASE SUBUNIT"/>
    <property type="match status" value="1"/>
</dbReference>
<proteinExistence type="predicted"/>
<organism evidence="4 5">
    <name type="scientific">Gandjariella thermophila</name>
    <dbReference type="NCBI Taxonomy" id="1931992"/>
    <lineage>
        <taxon>Bacteria</taxon>
        <taxon>Bacillati</taxon>
        <taxon>Actinomycetota</taxon>
        <taxon>Actinomycetes</taxon>
        <taxon>Pseudonocardiales</taxon>
        <taxon>Pseudonocardiaceae</taxon>
        <taxon>Gandjariella</taxon>
    </lineage>
</organism>
<dbReference type="AlphaFoldDB" id="A0A4D4JHI2"/>
<feature type="domain" description="Type I restriction enzyme HindI endonuclease subunit-like C-terminal" evidence="2">
    <location>
        <begin position="78"/>
        <end position="357"/>
    </location>
</feature>
<evidence type="ECO:0000259" key="2">
    <source>
        <dbReference type="Pfam" id="PF11867"/>
    </source>
</evidence>
<dbReference type="InterPro" id="IPR027417">
    <property type="entry name" value="P-loop_NTPase"/>
</dbReference>
<protein>
    <recommendedName>
        <fullName evidence="6">Type I restriction endonuclease subunit R</fullName>
    </recommendedName>
</protein>
<comment type="caution">
    <text evidence="4">The sequence shown here is derived from an EMBL/GenBank/DDBJ whole genome shotgun (WGS) entry which is preliminary data.</text>
</comment>
<dbReference type="GO" id="GO:0009307">
    <property type="term" value="P:DNA restriction-modification system"/>
    <property type="evidence" value="ECO:0007669"/>
    <property type="project" value="UniProtKB-KW"/>
</dbReference>
<sequence length="395" mass="44793">MIVKSMLLTGFDAPVEQVLYLDRHIKEAELLQAIARVNRTAANKKAGYVVDYYGVAEHLKVALAAYSSEDVAGALTSVADQVPLLADRYQRVRNVFLRHGIERFDSDSDVDACVEILADERLRAEFEAAFKLFSDSLEIVLPRPEALPYVRPHKVLGHIRFKANRRYRDDPDGFDVSLYGAKVRQLIDDHVIALDVRTKIPPVSITAPDFDAKVAALTSDRAKASEMEHAIRHHIREHLDEDPEHYESLSERLEHILTTFEGQWEQLADALRDFLPKVRAGRQADDSGLDPHTEAPFYGLLKQEMQRHGTPVAANADHALRQITVDLVRRIKDDISVVGFWENAYAQEALHKAVVRKLDGQQVDGEELFEWERLPEIAGRVVELAKANRMRLAMR</sequence>
<dbReference type="InterPro" id="IPR055180">
    <property type="entry name" value="HsdR_RecA-like_helicase_dom_2"/>
</dbReference>
<dbReference type="InterPro" id="IPR021810">
    <property type="entry name" value="T1RH-like_C"/>
</dbReference>
<feature type="domain" description="Restriction endonuclease type I HsdR second RecA-like helicase" evidence="3">
    <location>
        <begin position="1"/>
        <end position="52"/>
    </location>
</feature>
<name>A0A4D4JHI2_9PSEU</name>
<dbReference type="Gene3D" id="3.40.50.300">
    <property type="entry name" value="P-loop containing nucleotide triphosphate hydrolases"/>
    <property type="match status" value="1"/>
</dbReference>
<evidence type="ECO:0000256" key="1">
    <source>
        <dbReference type="ARBA" id="ARBA00022747"/>
    </source>
</evidence>
<evidence type="ECO:0000259" key="3">
    <source>
        <dbReference type="Pfam" id="PF22679"/>
    </source>
</evidence>
<dbReference type="PANTHER" id="PTHR30195">
    <property type="entry name" value="TYPE I SITE-SPECIFIC DEOXYRIBONUCLEASE PROTEIN SUBUNIT M AND R"/>
    <property type="match status" value="1"/>
</dbReference>
<evidence type="ECO:0008006" key="6">
    <source>
        <dbReference type="Google" id="ProtNLM"/>
    </source>
</evidence>
<accession>A0A4D4JHI2</accession>
<dbReference type="Pfam" id="PF22679">
    <property type="entry name" value="T1R_D3-like"/>
    <property type="match status" value="1"/>
</dbReference>
<reference evidence="5" key="1">
    <citation type="submission" date="2019-04" db="EMBL/GenBank/DDBJ databases">
        <title>Draft genome sequence of Pseudonocardiaceae bacterium SL3-2-4.</title>
        <authorList>
            <person name="Ningsih F."/>
            <person name="Yokota A."/>
            <person name="Sakai Y."/>
            <person name="Nanatani K."/>
            <person name="Yabe S."/>
            <person name="Oetari A."/>
            <person name="Sjamsuridzal W."/>
        </authorList>
    </citation>
    <scope>NUCLEOTIDE SEQUENCE [LARGE SCALE GENOMIC DNA]</scope>
    <source>
        <strain evidence="5">SL3-2-4</strain>
    </source>
</reference>